<dbReference type="RefSeq" id="WP_110507655.1">
    <property type="nucleotide sequence ID" value="NZ_NKTX01000076.1"/>
</dbReference>
<organism evidence="1 2">
    <name type="scientific">Komagataeibacter oboediens</name>
    <dbReference type="NCBI Taxonomy" id="65958"/>
    <lineage>
        <taxon>Bacteria</taxon>
        <taxon>Pseudomonadati</taxon>
        <taxon>Pseudomonadota</taxon>
        <taxon>Alphaproteobacteria</taxon>
        <taxon>Acetobacterales</taxon>
        <taxon>Acetobacteraceae</taxon>
        <taxon>Komagataeibacter</taxon>
    </lineage>
</organism>
<dbReference type="EMBL" id="NKTX01000076">
    <property type="protein sequence ID" value="PYD79209.1"/>
    <property type="molecule type" value="Genomic_DNA"/>
</dbReference>
<name>A0A318QVN3_9PROT</name>
<accession>A0A318QVN3</accession>
<comment type="caution">
    <text evidence="1">The sequence shown here is derived from an EMBL/GenBank/DDBJ whole genome shotgun (WGS) entry which is preliminary data.</text>
</comment>
<dbReference type="OrthoDB" id="7604978at2"/>
<evidence type="ECO:0000313" key="2">
    <source>
        <dbReference type="Proteomes" id="UP000247417"/>
    </source>
</evidence>
<protein>
    <submittedName>
        <fullName evidence="1">Uncharacterized protein</fullName>
    </submittedName>
</protein>
<sequence>MTHFLQALLTDYDDSLSSDSYIDPMGLLIIWSAFGRQVFRNRINSVSNDVRNFTLNLFHHYLVKKLIEDDDVVLNNALQRLYQNKDGLNFKQASLIFLENVFVFSILRYEASLVDVDPAGILGISNARRRWMNEKHRPALIFTHEPAGQILVRQLSLGVSGRYKTPLMEIGFFDGNYHYHKPAYQGRWAEAEKLIAGRPNSLLGKAAYEAYKFLKACVSRPIQGGKLQFDDVSTKLTEAYARAFASPQVVGRYAKTFWLGQTELDQGAAGALFHVLEDTEDITPQEVIERALEHGLPSSEKAKLEQIVQLEPFLADCSLLFTLMASRRTQSTSDVADAWAKFGRDAMRLPQAAKAVAEYPNLPAIKGTAAAARLRQLVAAANAGSLDDQMRALAIYHSRVMQSRGQVSWLNVGSDGTIKVHARTVSLPKPESRPPGSWHNNYYLPQFRSFVNGLRGADA</sequence>
<gene>
    <name evidence="1" type="ORF">CFR80_15380</name>
</gene>
<dbReference type="AlphaFoldDB" id="A0A318QVN3"/>
<proteinExistence type="predicted"/>
<dbReference type="Proteomes" id="UP000247417">
    <property type="component" value="Unassembled WGS sequence"/>
</dbReference>
<reference evidence="1 2" key="1">
    <citation type="submission" date="2017-07" db="EMBL/GenBank/DDBJ databases">
        <title>A draft genome sequence of Komagataeibacter oboediens LMG 18849.</title>
        <authorList>
            <person name="Skraban J."/>
            <person name="Cleenwerck I."/>
            <person name="Vandamme P."/>
            <person name="Trcek J."/>
        </authorList>
    </citation>
    <scope>NUCLEOTIDE SEQUENCE [LARGE SCALE GENOMIC DNA]</scope>
    <source>
        <strain evidence="1 2">LMG 18849</strain>
    </source>
</reference>
<evidence type="ECO:0000313" key="1">
    <source>
        <dbReference type="EMBL" id="PYD79209.1"/>
    </source>
</evidence>